<gene>
    <name evidence="1" type="ORF">PhaeoP97_03130</name>
</gene>
<organism evidence="1 2">
    <name type="scientific">Phaeobacter porticola</name>
    <dbReference type="NCBI Taxonomy" id="1844006"/>
    <lineage>
        <taxon>Bacteria</taxon>
        <taxon>Pseudomonadati</taxon>
        <taxon>Pseudomonadota</taxon>
        <taxon>Alphaproteobacteria</taxon>
        <taxon>Rhodobacterales</taxon>
        <taxon>Roseobacteraceae</taxon>
        <taxon>Phaeobacter</taxon>
    </lineage>
</organism>
<evidence type="ECO:0000313" key="2">
    <source>
        <dbReference type="Proteomes" id="UP000183859"/>
    </source>
</evidence>
<dbReference type="EMBL" id="CP016364">
    <property type="protein sequence ID" value="APG48499.1"/>
    <property type="molecule type" value="Genomic_DNA"/>
</dbReference>
<evidence type="ECO:0000313" key="1">
    <source>
        <dbReference type="EMBL" id="APG48499.1"/>
    </source>
</evidence>
<keyword evidence="2" id="KW-1185">Reference proteome</keyword>
<dbReference type="KEGG" id="php:PhaeoP97_03130"/>
<proteinExistence type="predicted"/>
<sequence length="82" mass="9319">MVRLVCLAWLLVDRSKTRRIIDAVSGGRAGVGRPDQGVLMLFAVDAVRLRAWFYPLENLDVLDCMALLAMQCFGLVFCRWLF</sequence>
<reference evidence="2" key="1">
    <citation type="submission" date="2016-07" db="EMBL/GenBank/DDBJ databases">
        <title>Phaeobacter portensis sp. nov., a tropodithietic acid producing bacterium isolated from a German harbor.</title>
        <authorList>
            <person name="Freese H.M."/>
            <person name="Bunk B."/>
            <person name="Breider S."/>
            <person name="Brinkhoff T."/>
        </authorList>
    </citation>
    <scope>NUCLEOTIDE SEQUENCE [LARGE SCALE GENOMIC DNA]</scope>
    <source>
        <strain evidence="2">P97</strain>
    </source>
</reference>
<protein>
    <submittedName>
        <fullName evidence="1">Uncharacterized protein</fullName>
    </submittedName>
</protein>
<dbReference type="STRING" id="1844006.PhaeoP97_03130"/>
<accession>A0A1L3I8H5</accession>
<dbReference type="AlphaFoldDB" id="A0A1L3I8H5"/>
<name>A0A1L3I8H5_9RHOB</name>
<dbReference type="Proteomes" id="UP000183859">
    <property type="component" value="Chromosome"/>
</dbReference>